<keyword evidence="1" id="KW-0812">Transmembrane</keyword>
<dbReference type="OrthoDB" id="72963at2"/>
<dbReference type="EMBL" id="PJRQ01000024">
    <property type="protein sequence ID" value="PLR14786.1"/>
    <property type="molecule type" value="Genomic_DNA"/>
</dbReference>
<evidence type="ECO:0000313" key="4">
    <source>
        <dbReference type="Proteomes" id="UP000234483"/>
    </source>
</evidence>
<feature type="transmembrane region" description="Helical" evidence="1">
    <location>
        <begin position="37"/>
        <end position="55"/>
    </location>
</feature>
<keyword evidence="5" id="KW-1185">Reference proteome</keyword>
<protein>
    <submittedName>
        <fullName evidence="3">DUF1294 domain-containing protein</fullName>
    </submittedName>
</protein>
<keyword evidence="1" id="KW-1133">Transmembrane helix</keyword>
<organism evidence="3 4">
    <name type="scientific">Caulobacter flavus</name>
    <dbReference type="NCBI Taxonomy" id="1679497"/>
    <lineage>
        <taxon>Bacteria</taxon>
        <taxon>Pseudomonadati</taxon>
        <taxon>Pseudomonadota</taxon>
        <taxon>Alphaproteobacteria</taxon>
        <taxon>Caulobacterales</taxon>
        <taxon>Caulobacteraceae</taxon>
        <taxon>Caulobacter</taxon>
    </lineage>
</organism>
<evidence type="ECO:0000313" key="5">
    <source>
        <dbReference type="Proteomes" id="UP000281192"/>
    </source>
</evidence>
<proteinExistence type="predicted"/>
<reference evidence="2 5" key="2">
    <citation type="submission" date="2018-01" db="EMBL/GenBank/DDBJ databases">
        <title>Complete genome sequence of Caulobacter flavus RHGG3.</title>
        <authorList>
            <person name="Yang E."/>
        </authorList>
    </citation>
    <scope>NUCLEOTIDE SEQUENCE [LARGE SCALE GENOMIC DNA]</scope>
    <source>
        <strain evidence="2 5">RHGG3</strain>
    </source>
</reference>
<reference evidence="3 4" key="1">
    <citation type="submission" date="2017-12" db="EMBL/GenBank/DDBJ databases">
        <title>The genome sequence of Caulobacter flavus CGMCC1 15093.</title>
        <authorList>
            <person name="Gao J."/>
            <person name="Mao X."/>
            <person name="Sun J."/>
        </authorList>
    </citation>
    <scope>NUCLEOTIDE SEQUENCE [LARGE SCALE GENOMIC DNA]</scope>
    <source>
        <strain evidence="3 4">CGMCC1 15093</strain>
    </source>
</reference>
<dbReference type="EMBL" id="CP026100">
    <property type="protein sequence ID" value="AYV49141.1"/>
    <property type="molecule type" value="Genomic_DNA"/>
</dbReference>
<feature type="transmembrane region" description="Helical" evidence="1">
    <location>
        <begin position="67"/>
        <end position="90"/>
    </location>
</feature>
<dbReference type="KEGG" id="cfh:C1707_24415"/>
<evidence type="ECO:0000256" key="1">
    <source>
        <dbReference type="SAM" id="Phobius"/>
    </source>
</evidence>
<evidence type="ECO:0000313" key="3">
    <source>
        <dbReference type="EMBL" id="PLR14786.1"/>
    </source>
</evidence>
<dbReference type="Proteomes" id="UP000281192">
    <property type="component" value="Chromosome"/>
</dbReference>
<evidence type="ECO:0000313" key="2">
    <source>
        <dbReference type="EMBL" id="AYV49141.1"/>
    </source>
</evidence>
<keyword evidence="1" id="KW-0472">Membrane</keyword>
<accession>A0A2N5CT11</accession>
<dbReference type="Pfam" id="PF06961">
    <property type="entry name" value="DUF1294"/>
    <property type="match status" value="1"/>
</dbReference>
<sequence>MTLIVGLVLLAANLFCFLLFAHDKAAAVHGERRVPERLLLLSAAMCAAPGALLAQRWLRHKTRKQPFGAWLTLIVFAQACALAGLVVLAFQPE</sequence>
<dbReference type="AlphaFoldDB" id="A0A2N5CT11"/>
<name>A0A2N5CT11_9CAUL</name>
<dbReference type="Proteomes" id="UP000234483">
    <property type="component" value="Unassembled WGS sequence"/>
</dbReference>
<dbReference type="InterPro" id="IPR010718">
    <property type="entry name" value="DUF1294"/>
</dbReference>
<dbReference type="RefSeq" id="WP_101713330.1">
    <property type="nucleotide sequence ID" value="NZ_CP026100.1"/>
</dbReference>
<gene>
    <name evidence="2" type="ORF">C1707_24415</name>
    <name evidence="3" type="ORF">CFHF_12470</name>
</gene>